<organism evidence="1 2">
    <name type="scientific">[Phormidium ambiguum] IAM M-71</name>
    <dbReference type="NCBI Taxonomy" id="454136"/>
    <lineage>
        <taxon>Bacteria</taxon>
        <taxon>Bacillati</taxon>
        <taxon>Cyanobacteriota</taxon>
        <taxon>Cyanophyceae</taxon>
        <taxon>Oscillatoriophycideae</taxon>
        <taxon>Aerosakkonematales</taxon>
        <taxon>Aerosakkonemataceae</taxon>
        <taxon>Floridanema</taxon>
    </lineage>
</organism>
<reference evidence="1 2" key="1">
    <citation type="submission" date="2016-11" db="EMBL/GenBank/DDBJ databases">
        <title>Draft Genome Sequences of Nine Cyanobacterial Strains from Diverse Habitats.</title>
        <authorList>
            <person name="Zhu T."/>
            <person name="Hou S."/>
            <person name="Lu X."/>
            <person name="Hess W.R."/>
        </authorList>
    </citation>
    <scope>NUCLEOTIDE SEQUENCE [LARGE SCALE GENOMIC DNA]</scope>
    <source>
        <strain evidence="1 2">IAM M-71</strain>
    </source>
</reference>
<evidence type="ECO:0000313" key="1">
    <source>
        <dbReference type="EMBL" id="OKH32353.1"/>
    </source>
</evidence>
<name>A0A1U7I7F2_9CYAN</name>
<dbReference type="RefSeq" id="WP_073596457.1">
    <property type="nucleotide sequence ID" value="NZ_MRCE01000040.1"/>
</dbReference>
<sequence>MTNYSTYLETSSKNTNKFLSENRRLSNFDFWVARPIAPLLTHLIDEVPKQETRTCRYCSQPAIVLVDEHDYQCPTCGDRLVRFDINSE</sequence>
<evidence type="ECO:0000313" key="2">
    <source>
        <dbReference type="Proteomes" id="UP000185860"/>
    </source>
</evidence>
<protein>
    <submittedName>
        <fullName evidence="1">Uncharacterized protein</fullName>
    </submittedName>
</protein>
<proteinExistence type="predicted"/>
<comment type="caution">
    <text evidence="1">The sequence shown here is derived from an EMBL/GenBank/DDBJ whole genome shotgun (WGS) entry which is preliminary data.</text>
</comment>
<dbReference type="STRING" id="454136.NIES2119_26315"/>
<accession>A0A1U7I7F2</accession>
<dbReference type="EMBL" id="MRCE01000040">
    <property type="protein sequence ID" value="OKH32353.1"/>
    <property type="molecule type" value="Genomic_DNA"/>
</dbReference>
<dbReference type="Proteomes" id="UP000185860">
    <property type="component" value="Unassembled WGS sequence"/>
</dbReference>
<gene>
    <name evidence="1" type="ORF">NIES2119_26315</name>
</gene>
<dbReference type="AlphaFoldDB" id="A0A1U7I7F2"/>